<dbReference type="HOGENOM" id="CLU_3206706_0_0_6"/>
<reference evidence="1" key="2">
    <citation type="submission" date="2008-07" db="EMBL/GenBank/DDBJ databases">
        <authorList>
            <consortium name="Broad Institute Genome Sequencing Platform"/>
            <person name="Colwell R."/>
            <person name="Grim C.J."/>
            <person name="Young S."/>
            <person name="Jaffe D."/>
            <person name="Gnerre S."/>
            <person name="Berlin A."/>
            <person name="Heiman D."/>
            <person name="Hepburn T."/>
            <person name="Shea T."/>
            <person name="Sykes S."/>
            <person name="Alvarado L."/>
            <person name="Kodira C."/>
            <person name="Heidelberg J."/>
            <person name="Lander E."/>
            <person name="Galagan J."/>
            <person name="Nusbaum C."/>
            <person name="Birren B."/>
        </authorList>
    </citation>
    <scope>NUCLEOTIDE SEQUENCE [LARGE SCALE GENOMIC DNA]</scope>
    <source>
        <strain evidence="1">MO10</strain>
    </source>
</reference>
<accession>A0A0X1L1H1</accession>
<dbReference type="AlphaFoldDB" id="A0A0X1L1H1"/>
<protein>
    <submittedName>
        <fullName evidence="1">Uncharacterized protein</fullName>
    </submittedName>
</protein>
<organism evidence="1">
    <name type="scientific">Vibrio cholerae (strain MO10)</name>
    <dbReference type="NCBI Taxonomy" id="345072"/>
    <lineage>
        <taxon>Bacteria</taxon>
        <taxon>Pseudomonadati</taxon>
        <taxon>Pseudomonadota</taxon>
        <taxon>Gammaproteobacteria</taxon>
        <taxon>Vibrionales</taxon>
        <taxon>Vibrionaceae</taxon>
        <taxon>Vibrio</taxon>
    </lineage>
</organism>
<evidence type="ECO:0000313" key="1">
    <source>
        <dbReference type="EMBL" id="EET24428.1"/>
    </source>
</evidence>
<proteinExistence type="predicted"/>
<gene>
    <name evidence="1" type="ORF">VchoM_02455</name>
</gene>
<name>A0A0X1L1H1_VIBCO</name>
<dbReference type="EMBL" id="DS990137">
    <property type="protein sequence ID" value="EET24428.1"/>
    <property type="molecule type" value="Genomic_DNA"/>
</dbReference>
<reference evidence="1" key="1">
    <citation type="submission" date="2005-09" db="EMBL/GenBank/DDBJ databases">
        <title>Annotation of Vibrio cholerae MO10.</title>
        <authorList>
            <person name="Colwell R."/>
            <person name="Grim C.J."/>
            <person name="Young S."/>
            <person name="Jaffe D."/>
            <person name="Gnerre S."/>
            <person name="Berlin A."/>
            <person name="Heiman D."/>
            <person name="Hepburn T."/>
            <person name="Shea T."/>
            <person name="Sykes S."/>
            <person name="Yandava C."/>
            <person name="Alvarado L."/>
            <person name="Kodira C."/>
            <person name="Borodovsky M."/>
            <person name="Heidelberg J."/>
            <person name="Lander E."/>
            <person name="Galagan J."/>
            <person name="Nusbaum C."/>
            <person name="Birren B."/>
        </authorList>
    </citation>
    <scope>NUCLEOTIDE SEQUENCE [LARGE SCALE GENOMIC DNA]</scope>
    <source>
        <strain evidence="1">MO10</strain>
    </source>
</reference>
<dbReference type="Proteomes" id="UP000004687">
    <property type="component" value="Unassembled WGS sequence"/>
</dbReference>
<sequence>MRFVANCNLQIATNDEMSENFLTKYHKNQGLISWHASCISLGDPC</sequence>